<dbReference type="FunFam" id="1.10.472.80:FF:000001">
    <property type="entry name" value="TBC1 domain family member 22B"/>
    <property type="match status" value="1"/>
</dbReference>
<evidence type="ECO:0000313" key="5">
    <source>
        <dbReference type="Proteomes" id="UP001165080"/>
    </source>
</evidence>
<dbReference type="PROSITE" id="PS50086">
    <property type="entry name" value="TBC_RABGAP"/>
    <property type="match status" value="1"/>
</dbReference>
<feature type="domain" description="Rab-GAP TBC" evidence="3">
    <location>
        <begin position="105"/>
        <end position="332"/>
    </location>
</feature>
<protein>
    <recommendedName>
        <fullName evidence="3">Rab-GAP TBC domain-containing protein</fullName>
    </recommendedName>
</protein>
<dbReference type="EMBL" id="BRXU01000011">
    <property type="protein sequence ID" value="GLC54749.1"/>
    <property type="molecule type" value="Genomic_DNA"/>
</dbReference>
<name>A0A9W6F3E8_9CHLO</name>
<dbReference type="SMART" id="SM00164">
    <property type="entry name" value="TBC"/>
    <property type="match status" value="1"/>
</dbReference>
<keyword evidence="1" id="KW-0343">GTPase activation</keyword>
<dbReference type="FunFam" id="1.10.8.270:FF:000004">
    <property type="entry name" value="TBC1 domain family, member 22B"/>
    <property type="match status" value="1"/>
</dbReference>
<dbReference type="Gene3D" id="1.10.10.750">
    <property type="entry name" value="Ypt/Rab-GAP domain of gyp1p, domain 1"/>
    <property type="match status" value="1"/>
</dbReference>
<dbReference type="GO" id="GO:0005096">
    <property type="term" value="F:GTPase activator activity"/>
    <property type="evidence" value="ECO:0007669"/>
    <property type="project" value="UniProtKB-KW"/>
</dbReference>
<organism evidence="4 5">
    <name type="scientific">Pleodorina starrii</name>
    <dbReference type="NCBI Taxonomy" id="330485"/>
    <lineage>
        <taxon>Eukaryota</taxon>
        <taxon>Viridiplantae</taxon>
        <taxon>Chlorophyta</taxon>
        <taxon>core chlorophytes</taxon>
        <taxon>Chlorophyceae</taxon>
        <taxon>CS clade</taxon>
        <taxon>Chlamydomonadales</taxon>
        <taxon>Volvocaceae</taxon>
        <taxon>Pleodorina</taxon>
    </lineage>
</organism>
<proteinExistence type="predicted"/>
<dbReference type="AlphaFoldDB" id="A0A9W6F3E8"/>
<dbReference type="SUPFAM" id="SSF47923">
    <property type="entry name" value="Ypt/Rab-GAP domain of gyp1p"/>
    <property type="match status" value="2"/>
</dbReference>
<accession>A0A9W6F3E8</accession>
<evidence type="ECO:0000313" key="4">
    <source>
        <dbReference type="EMBL" id="GLC54749.1"/>
    </source>
</evidence>
<dbReference type="FunFam" id="1.10.10.750:FF:000007">
    <property type="entry name" value="TBC1 domain family member"/>
    <property type="match status" value="1"/>
</dbReference>
<feature type="region of interest" description="Disordered" evidence="2">
    <location>
        <begin position="1"/>
        <end position="71"/>
    </location>
</feature>
<evidence type="ECO:0000256" key="2">
    <source>
        <dbReference type="SAM" id="MobiDB-lite"/>
    </source>
</evidence>
<dbReference type="InterPro" id="IPR000195">
    <property type="entry name" value="Rab-GAP-TBC_dom"/>
</dbReference>
<evidence type="ECO:0000259" key="3">
    <source>
        <dbReference type="PROSITE" id="PS50086"/>
    </source>
</evidence>
<sequence length="402" mass="45149">MQKAELRSTGHGAAVERDDGPPLNGAYPDSGASVAATSSSSQQQQQAPWSAPGGAGVGPGSASATGPGGLMHQAAIPEHRVRKFHRLLQEAVVDLDALRELSWNGVPLPLRPQVWRLLCGYLPPARSRQAQTLERRRREYADMVPEYYDIPHEERSEDEVAAYRQVVVDVPRTAPGVPFFHEPIIQESLQRLLYIWGIRHPASGYVQGMNDLVTPFLAVFLSEHLPGPMEGWSADSLNQSIMLSVEADCYWCLCKLVEGIQDHYTYAQPGIQRAVFRIKELVSRCESVVSNHLESEAVDFIQFALRWVNCLLVRELPFCLAIRLWDTYLAEGTGFSEFLIYLSAAFLLSWKDRLTQLEFQDLILFLQRLPTADWTEAQLERVLSEAFILRSSYSDAQSHLRG</sequence>
<dbReference type="Gene3D" id="1.10.8.270">
    <property type="entry name" value="putative rabgap domain of human tbc1 domain family member 14 like domains"/>
    <property type="match status" value="1"/>
</dbReference>
<feature type="compositionally biased region" description="Basic and acidic residues" evidence="2">
    <location>
        <begin position="1"/>
        <end position="20"/>
    </location>
</feature>
<dbReference type="PANTHER" id="PTHR22957">
    <property type="entry name" value="TBC1 DOMAIN FAMILY MEMBER GTPASE-ACTIVATING PROTEIN"/>
    <property type="match status" value="1"/>
</dbReference>
<dbReference type="Proteomes" id="UP001165080">
    <property type="component" value="Unassembled WGS sequence"/>
</dbReference>
<evidence type="ECO:0000256" key="1">
    <source>
        <dbReference type="ARBA" id="ARBA00022468"/>
    </source>
</evidence>
<gene>
    <name evidence="4" type="primary">PLEST006836</name>
    <name evidence="4" type="ORF">PLESTB_000902000</name>
</gene>
<dbReference type="PANTHER" id="PTHR22957:SF26">
    <property type="entry name" value="LD44506P"/>
    <property type="match status" value="1"/>
</dbReference>
<reference evidence="4 5" key="1">
    <citation type="journal article" date="2023" name="Commun. Biol.">
        <title>Reorganization of the ancestral sex-determining regions during the evolution of trioecy in Pleodorina starrii.</title>
        <authorList>
            <person name="Takahashi K."/>
            <person name="Suzuki S."/>
            <person name="Kawai-Toyooka H."/>
            <person name="Yamamoto K."/>
            <person name="Hamaji T."/>
            <person name="Ootsuki R."/>
            <person name="Yamaguchi H."/>
            <person name="Kawachi M."/>
            <person name="Higashiyama T."/>
            <person name="Nozaki H."/>
        </authorList>
    </citation>
    <scope>NUCLEOTIDE SEQUENCE [LARGE SCALE GENOMIC DNA]</scope>
    <source>
        <strain evidence="4 5">NIES-4479</strain>
    </source>
</reference>
<dbReference type="Pfam" id="PF00566">
    <property type="entry name" value="RabGAP-TBC"/>
    <property type="match status" value="1"/>
</dbReference>
<dbReference type="OrthoDB" id="26371at2759"/>
<keyword evidence="5" id="KW-1185">Reference proteome</keyword>
<dbReference type="Gene3D" id="1.10.472.80">
    <property type="entry name" value="Ypt/Rab-GAP domain of gyp1p, domain 3"/>
    <property type="match status" value="1"/>
</dbReference>
<dbReference type="GO" id="GO:0071889">
    <property type="term" value="F:14-3-3 protein binding"/>
    <property type="evidence" value="ECO:0007669"/>
    <property type="project" value="UniProtKB-ARBA"/>
</dbReference>
<comment type="caution">
    <text evidence="4">The sequence shown here is derived from an EMBL/GenBank/DDBJ whole genome shotgun (WGS) entry which is preliminary data.</text>
</comment>
<feature type="compositionally biased region" description="Low complexity" evidence="2">
    <location>
        <begin position="30"/>
        <end position="52"/>
    </location>
</feature>
<dbReference type="InterPro" id="IPR035969">
    <property type="entry name" value="Rab-GAP_TBC_sf"/>
</dbReference>